<comment type="caution">
    <text evidence="2">The sequence shown here is derived from an EMBL/GenBank/DDBJ whole genome shotgun (WGS) entry which is preliminary data.</text>
</comment>
<dbReference type="Pfam" id="PF00903">
    <property type="entry name" value="Glyoxalase"/>
    <property type="match status" value="1"/>
</dbReference>
<evidence type="ECO:0000313" key="3">
    <source>
        <dbReference type="Proteomes" id="UP001596189"/>
    </source>
</evidence>
<sequence length="127" mass="13632">MLQDSKAFSGFAVDDVERARAFYVDVLGLDASIDGEMGLLRLNLGGGLSVLVYPKPNYVPATYTVLNFPVPDVTATVRGLAERGVQFTRYDGFSQDEDGIVRGQPGPAIAWFTDPAGNIMSVLEASD</sequence>
<dbReference type="SUPFAM" id="SSF54593">
    <property type="entry name" value="Glyoxalase/Bleomycin resistance protein/Dihydroxybiphenyl dioxygenase"/>
    <property type="match status" value="1"/>
</dbReference>
<dbReference type="PROSITE" id="PS51819">
    <property type="entry name" value="VOC"/>
    <property type="match status" value="1"/>
</dbReference>
<evidence type="ECO:0000313" key="2">
    <source>
        <dbReference type="EMBL" id="MFC6009170.1"/>
    </source>
</evidence>
<name>A0ABW1JJ27_9ACTN</name>
<keyword evidence="3" id="KW-1185">Reference proteome</keyword>
<organism evidence="2 3">
    <name type="scientific">Angustibacter luteus</name>
    <dbReference type="NCBI Taxonomy" id="658456"/>
    <lineage>
        <taxon>Bacteria</taxon>
        <taxon>Bacillati</taxon>
        <taxon>Actinomycetota</taxon>
        <taxon>Actinomycetes</taxon>
        <taxon>Kineosporiales</taxon>
        <taxon>Kineosporiaceae</taxon>
    </lineage>
</organism>
<protein>
    <submittedName>
        <fullName evidence="2">VOC family protein</fullName>
    </submittedName>
</protein>
<evidence type="ECO:0000259" key="1">
    <source>
        <dbReference type="PROSITE" id="PS51819"/>
    </source>
</evidence>
<dbReference type="InterPro" id="IPR037523">
    <property type="entry name" value="VOC_core"/>
</dbReference>
<dbReference type="InterPro" id="IPR029068">
    <property type="entry name" value="Glyas_Bleomycin-R_OHBP_Dase"/>
</dbReference>
<dbReference type="Gene3D" id="3.10.180.10">
    <property type="entry name" value="2,3-Dihydroxybiphenyl 1,2-Dioxygenase, domain 1"/>
    <property type="match status" value="1"/>
</dbReference>
<proteinExistence type="predicted"/>
<dbReference type="InterPro" id="IPR004360">
    <property type="entry name" value="Glyas_Fos-R_dOase_dom"/>
</dbReference>
<dbReference type="Proteomes" id="UP001596189">
    <property type="component" value="Unassembled WGS sequence"/>
</dbReference>
<reference evidence="3" key="1">
    <citation type="journal article" date="2019" name="Int. J. Syst. Evol. Microbiol.">
        <title>The Global Catalogue of Microorganisms (GCM) 10K type strain sequencing project: providing services to taxonomists for standard genome sequencing and annotation.</title>
        <authorList>
            <consortium name="The Broad Institute Genomics Platform"/>
            <consortium name="The Broad Institute Genome Sequencing Center for Infectious Disease"/>
            <person name="Wu L."/>
            <person name="Ma J."/>
        </authorList>
    </citation>
    <scope>NUCLEOTIDE SEQUENCE [LARGE SCALE GENOMIC DNA]</scope>
    <source>
        <strain evidence="3">KACC 14249</strain>
    </source>
</reference>
<dbReference type="EMBL" id="JBHSRD010000008">
    <property type="protein sequence ID" value="MFC6009170.1"/>
    <property type="molecule type" value="Genomic_DNA"/>
</dbReference>
<accession>A0ABW1JJ27</accession>
<gene>
    <name evidence="2" type="ORF">ACFQDO_18710</name>
</gene>
<dbReference type="RefSeq" id="WP_345717696.1">
    <property type="nucleotide sequence ID" value="NZ_BAABFP010000007.1"/>
</dbReference>
<feature type="domain" description="VOC" evidence="1">
    <location>
        <begin position="5"/>
        <end position="125"/>
    </location>
</feature>